<organism evidence="2 3">
    <name type="scientific">Bacteroides uniformis</name>
    <dbReference type="NCBI Taxonomy" id="820"/>
    <lineage>
        <taxon>Bacteria</taxon>
        <taxon>Pseudomonadati</taxon>
        <taxon>Bacteroidota</taxon>
        <taxon>Bacteroidia</taxon>
        <taxon>Bacteroidales</taxon>
        <taxon>Bacteroidaceae</taxon>
        <taxon>Bacteroides</taxon>
    </lineage>
</organism>
<accession>A0A174P152</accession>
<dbReference type="AlphaFoldDB" id="A0A174P152"/>
<evidence type="ECO:0000313" key="2">
    <source>
        <dbReference type="EMBL" id="CUP54763.1"/>
    </source>
</evidence>
<protein>
    <submittedName>
        <fullName evidence="2">Conjugate transposon protein</fullName>
    </submittedName>
</protein>
<dbReference type="EMBL" id="CZAF01000014">
    <property type="protein sequence ID" value="CUP54763.1"/>
    <property type="molecule type" value="Genomic_DNA"/>
</dbReference>
<dbReference type="OrthoDB" id="652689at2"/>
<sequence>MKVRTLLIGTAFVLGVTGARAQWVVTDPGNLAQSIINMSDNIAHTSKTAVNTAESFAETVKIYEQAKKYYDQLKSVNNLIQDARKVRDIILMVGDVSDIYVTNFGKMMNDENFSPRELDAIAFGYTRLLEESNGVLQDLKQVINVSTLSMTDKDRMDVVDNCYYEMRRYRNLVSYYTNKNIAVSYLRARKKNDLERVMRLYGNETSKYW</sequence>
<feature type="signal peptide" evidence="1">
    <location>
        <begin position="1"/>
        <end position="21"/>
    </location>
</feature>
<feature type="chain" id="PRO_5008029480" evidence="1">
    <location>
        <begin position="22"/>
        <end position="209"/>
    </location>
</feature>
<dbReference type="InterPro" id="IPR025415">
    <property type="entry name" value="DUF4141"/>
</dbReference>
<gene>
    <name evidence="2" type="ORF">ERS852462_03961</name>
</gene>
<name>A0A174P152_BACUN</name>
<evidence type="ECO:0000313" key="3">
    <source>
        <dbReference type="Proteomes" id="UP000095614"/>
    </source>
</evidence>
<proteinExistence type="predicted"/>
<keyword evidence="1" id="KW-0732">Signal</keyword>
<reference evidence="2 3" key="1">
    <citation type="submission" date="2015-09" db="EMBL/GenBank/DDBJ databases">
        <authorList>
            <consortium name="Pathogen Informatics"/>
        </authorList>
    </citation>
    <scope>NUCLEOTIDE SEQUENCE [LARGE SCALE GENOMIC DNA]</scope>
    <source>
        <strain evidence="2 3">2789STDY5834847</strain>
    </source>
</reference>
<dbReference type="RefSeq" id="WP_057098205.1">
    <property type="nucleotide sequence ID" value="NZ_CP072239.1"/>
</dbReference>
<dbReference type="Proteomes" id="UP000095614">
    <property type="component" value="Unassembled WGS sequence"/>
</dbReference>
<dbReference type="Pfam" id="PF13605">
    <property type="entry name" value="DUF4141"/>
    <property type="match status" value="1"/>
</dbReference>
<evidence type="ECO:0000256" key="1">
    <source>
        <dbReference type="SAM" id="SignalP"/>
    </source>
</evidence>